<accession>A0ABY6K0J3</accession>
<keyword evidence="3" id="KW-1185">Reference proteome</keyword>
<evidence type="ECO:0000256" key="1">
    <source>
        <dbReference type="SAM" id="Phobius"/>
    </source>
</evidence>
<dbReference type="Proteomes" id="UP001235939">
    <property type="component" value="Chromosome 01"/>
</dbReference>
<dbReference type="InterPro" id="IPR051561">
    <property type="entry name" value="FRAS1_ECM"/>
</dbReference>
<protein>
    <submittedName>
        <fullName evidence="2">FREM2</fullName>
    </submittedName>
</protein>
<dbReference type="PANTHER" id="PTHR45739">
    <property type="entry name" value="MATRIX PROTEIN, PUTATIVE-RELATED"/>
    <property type="match status" value="1"/>
</dbReference>
<sequence length="734" mass="81811">MFQPCNPKHPEFPRTGVLCIREGIEDALTEFRWVADDPIEVETFFTAPSSIVLDSIYFQPGSRVSCVARAMAADGSPGLETESAPVTIAGSSQLCGPREPGAVGAEPFSAQLRYTGLEDPNHPNRIEVKVKVPHWDGLLPAISTQPLSHLELVLAPGTLRLGLHRCSNLLDVDEVPTEHGFITGDIKNPDMIGEVLPYQFSKSLRGEKTLRFYRNLDLESCMWEFTNYYDMSELVTECGASLNTDRNGQNLAQSYVSVRLPLHVSYIYHAPHLPGNWRHHDLGTTLRLAFVYDSAQVWDRGLQAPSLPPHHGALRPSSMTIRPDGRLAITFRTSPSFRGRFLQKHPVTGQQSTVTSPSHPELNFDLRLLHSSLTGQEWQFVSDFAAKDYSGTYLIHLVPCLEPEGEITAPPDLCEPGEPVRFDLPVRFQQVTDPRPTKFSLTTLFLLLKERNLWLQNVSTAREDQAFFSPGEVVYGKILVDPGQSLGQSFRLTIEKCFVCTGAGNYVPRYRPDQREFGCASNSPNLLHSLKIISTMLIYVPYLDILRHLQDRGAPETAAISFQSLPFNATLLDLPAGADGFTFSPDPLFQVSHGRQWYIHCIYVIRGSQPRQRRHADHRQGTDLHPLVLSYIPLASQSQATGPTAQTGWTLGALVLVALALTALAALWRLRRPSSSVPHQPLVLTERRSSHTTVSRLRQSEGTATLYCNELKLKEERHGSLVVNPPSGFSDREH</sequence>
<gene>
    <name evidence="2" type="ORF">LAZ67_1007626</name>
</gene>
<dbReference type="PANTHER" id="PTHR45739:SF8">
    <property type="entry name" value="FRAS1-RELATED EXTRACELLULAR MATRIX PROTEIN 1"/>
    <property type="match status" value="1"/>
</dbReference>
<keyword evidence="1" id="KW-0812">Transmembrane</keyword>
<organism evidence="2 3">
    <name type="scientific">Cordylochernes scorpioides</name>
    <dbReference type="NCBI Taxonomy" id="51811"/>
    <lineage>
        <taxon>Eukaryota</taxon>
        <taxon>Metazoa</taxon>
        <taxon>Ecdysozoa</taxon>
        <taxon>Arthropoda</taxon>
        <taxon>Chelicerata</taxon>
        <taxon>Arachnida</taxon>
        <taxon>Pseudoscorpiones</taxon>
        <taxon>Cheliferoidea</taxon>
        <taxon>Chernetidae</taxon>
        <taxon>Cordylochernes</taxon>
    </lineage>
</organism>
<dbReference type="EMBL" id="CP092863">
    <property type="protein sequence ID" value="UYV62050.1"/>
    <property type="molecule type" value="Genomic_DNA"/>
</dbReference>
<name>A0ABY6K0J3_9ARAC</name>
<feature type="transmembrane region" description="Helical" evidence="1">
    <location>
        <begin position="648"/>
        <end position="668"/>
    </location>
</feature>
<keyword evidence="1" id="KW-1133">Transmembrane helix</keyword>
<keyword evidence="1" id="KW-0472">Membrane</keyword>
<proteinExistence type="predicted"/>
<evidence type="ECO:0000313" key="2">
    <source>
        <dbReference type="EMBL" id="UYV62050.1"/>
    </source>
</evidence>
<evidence type="ECO:0000313" key="3">
    <source>
        <dbReference type="Proteomes" id="UP001235939"/>
    </source>
</evidence>
<reference evidence="2 3" key="1">
    <citation type="submission" date="2022-01" db="EMBL/GenBank/DDBJ databases">
        <title>A chromosomal length assembly of Cordylochernes scorpioides.</title>
        <authorList>
            <person name="Zeh D."/>
            <person name="Zeh J."/>
        </authorList>
    </citation>
    <scope>NUCLEOTIDE SEQUENCE [LARGE SCALE GENOMIC DNA]</scope>
    <source>
        <strain evidence="2">IN4F17</strain>
        <tissue evidence="2">Whole Body</tissue>
    </source>
</reference>